<dbReference type="PROSITE" id="PS50157">
    <property type="entry name" value="ZINC_FINGER_C2H2_2"/>
    <property type="match status" value="5"/>
</dbReference>
<proteinExistence type="predicted"/>
<feature type="compositionally biased region" description="Polar residues" evidence="10">
    <location>
        <begin position="192"/>
        <end position="222"/>
    </location>
</feature>
<sequence length="656" mass="72911">FLQMSDKKDKCSVNLPFILWMFGHKRVDVFVIILEETSTESSKSQWSPRDRPLLLFSIFTERAPSSRPHSSSICSQFSLYGQNRPSSRRYSDQRLRETQLSKYATCELDDDSEHYPLPSFNLNVEDNHSGQPMNLTLNTSASTAIETSSSYSAQEPTAASDASVSTAANNVDCTAPINLAGLINQHANMYVQQTPLPNNNGNTRSQSRSTEGSGSGGLTPSNSSQQASTTQSVQQQQQQQQSTQQQQGQTMAPMGQLGVALQQATGIEAPPSSFSFNNSDLFSSFPTNPNLLQYQMRPDLMSLPGFRAPNGTAMNTGFDTKPELHHVHSQMHMREAKPYKCTHCIKSFANSSYLSQHMRIHLGIKPFGPCQYCGKKFTQLSHLQQHIRTHTGEKPYKCKFQGCEKAFSQLSNLQSHSRCHQSDKPFKCNSCYKCFTDEQALLEHIPKHKESKHLKVHICPYCGKSYTQQTYLAKHMTKHADRRNISNFVEGLEGLNAWRNDASTAPSMAAHGIPDLTSVTQPQIDFSHFNAGIQASVLSAANQSANSSTSNCTYPSASAAAANQMMVNDPSAFRLNMAAFGRTLGTSRSYFPFDNPAFKSEAPRPTGYVLHNDNPTPMRGFNMITPLEKIQCYTQQTSTASSVQEQQFQNPMLNYK</sequence>
<keyword evidence="4 9" id="KW-0863">Zinc-finger</keyword>
<keyword evidence="5" id="KW-0862">Zinc</keyword>
<protein>
    <submittedName>
        <fullName evidence="13">C2H2-type domain-containing protein</fullName>
    </submittedName>
</protein>
<keyword evidence="12" id="KW-1185">Reference proteome</keyword>
<feature type="domain" description="C2H2-type" evidence="11">
    <location>
        <begin position="457"/>
        <end position="484"/>
    </location>
</feature>
<evidence type="ECO:0000256" key="6">
    <source>
        <dbReference type="ARBA" id="ARBA00023015"/>
    </source>
</evidence>
<evidence type="ECO:0000256" key="7">
    <source>
        <dbReference type="ARBA" id="ARBA00023163"/>
    </source>
</evidence>
<dbReference type="GO" id="GO:0009653">
    <property type="term" value="P:anatomical structure morphogenesis"/>
    <property type="evidence" value="ECO:0007669"/>
    <property type="project" value="UniProtKB-ARBA"/>
</dbReference>
<dbReference type="FunFam" id="3.30.160.60:FF:001498">
    <property type="entry name" value="Zinc finger protein 404"/>
    <property type="match status" value="1"/>
</dbReference>
<dbReference type="GO" id="GO:0005634">
    <property type="term" value="C:nucleus"/>
    <property type="evidence" value="ECO:0007669"/>
    <property type="project" value="UniProtKB-SubCell"/>
</dbReference>
<evidence type="ECO:0000256" key="2">
    <source>
        <dbReference type="ARBA" id="ARBA00022723"/>
    </source>
</evidence>
<dbReference type="AlphaFoldDB" id="A0A915ARX1"/>
<evidence type="ECO:0000256" key="3">
    <source>
        <dbReference type="ARBA" id="ARBA00022737"/>
    </source>
</evidence>
<feature type="domain" description="C2H2-type" evidence="11">
    <location>
        <begin position="396"/>
        <end position="425"/>
    </location>
</feature>
<dbReference type="GO" id="GO:0000981">
    <property type="term" value="F:DNA-binding transcription factor activity, RNA polymerase II-specific"/>
    <property type="evidence" value="ECO:0007669"/>
    <property type="project" value="TreeGrafter"/>
</dbReference>
<dbReference type="PROSITE" id="PS00028">
    <property type="entry name" value="ZINC_FINGER_C2H2_1"/>
    <property type="match status" value="5"/>
</dbReference>
<keyword evidence="3" id="KW-0677">Repeat</keyword>
<feature type="domain" description="C2H2-type" evidence="11">
    <location>
        <begin position="426"/>
        <end position="453"/>
    </location>
</feature>
<dbReference type="InterPro" id="IPR036236">
    <property type="entry name" value="Znf_C2H2_sf"/>
</dbReference>
<dbReference type="GO" id="GO:0030154">
    <property type="term" value="P:cell differentiation"/>
    <property type="evidence" value="ECO:0007669"/>
    <property type="project" value="UniProtKB-ARBA"/>
</dbReference>
<dbReference type="InterPro" id="IPR013087">
    <property type="entry name" value="Znf_C2H2_type"/>
</dbReference>
<feature type="region of interest" description="Disordered" evidence="10">
    <location>
        <begin position="192"/>
        <end position="252"/>
    </location>
</feature>
<feature type="domain" description="C2H2-type" evidence="11">
    <location>
        <begin position="339"/>
        <end position="366"/>
    </location>
</feature>
<keyword evidence="8" id="KW-0539">Nucleus</keyword>
<dbReference type="GO" id="GO:0008270">
    <property type="term" value="F:zinc ion binding"/>
    <property type="evidence" value="ECO:0007669"/>
    <property type="project" value="UniProtKB-KW"/>
</dbReference>
<evidence type="ECO:0000256" key="8">
    <source>
        <dbReference type="ARBA" id="ARBA00023242"/>
    </source>
</evidence>
<dbReference type="Proteomes" id="UP000887569">
    <property type="component" value="Unplaced"/>
</dbReference>
<keyword evidence="6" id="KW-0805">Transcription regulation</keyword>
<dbReference type="FunFam" id="3.30.160.60:FF:000158">
    <property type="entry name" value="Zinc finger protein 362"/>
    <property type="match status" value="1"/>
</dbReference>
<dbReference type="InterPro" id="IPR050329">
    <property type="entry name" value="GLI_C2H2-zinc-finger"/>
</dbReference>
<evidence type="ECO:0000259" key="11">
    <source>
        <dbReference type="PROSITE" id="PS50157"/>
    </source>
</evidence>
<evidence type="ECO:0000256" key="10">
    <source>
        <dbReference type="SAM" id="MobiDB-lite"/>
    </source>
</evidence>
<dbReference type="PANTHER" id="PTHR19818:SF139">
    <property type="entry name" value="PAIR-RULE PROTEIN ODD-PAIRED"/>
    <property type="match status" value="1"/>
</dbReference>
<accession>A0A915ARX1</accession>
<name>A0A915ARX1_PARUN</name>
<evidence type="ECO:0000256" key="9">
    <source>
        <dbReference type="PROSITE-ProRule" id="PRU00042"/>
    </source>
</evidence>
<organism evidence="12 13">
    <name type="scientific">Parascaris univalens</name>
    <name type="common">Nematode worm</name>
    <dbReference type="NCBI Taxonomy" id="6257"/>
    <lineage>
        <taxon>Eukaryota</taxon>
        <taxon>Metazoa</taxon>
        <taxon>Ecdysozoa</taxon>
        <taxon>Nematoda</taxon>
        <taxon>Chromadorea</taxon>
        <taxon>Rhabditida</taxon>
        <taxon>Spirurina</taxon>
        <taxon>Ascaridomorpha</taxon>
        <taxon>Ascaridoidea</taxon>
        <taxon>Ascarididae</taxon>
        <taxon>Parascaris</taxon>
    </lineage>
</organism>
<dbReference type="GO" id="GO:0048731">
    <property type="term" value="P:system development"/>
    <property type="evidence" value="ECO:0007669"/>
    <property type="project" value="UniProtKB-ARBA"/>
</dbReference>
<dbReference type="GO" id="GO:0000978">
    <property type="term" value="F:RNA polymerase II cis-regulatory region sequence-specific DNA binding"/>
    <property type="evidence" value="ECO:0007669"/>
    <property type="project" value="TreeGrafter"/>
</dbReference>
<keyword evidence="2" id="KW-0479">Metal-binding</keyword>
<evidence type="ECO:0000256" key="4">
    <source>
        <dbReference type="ARBA" id="ARBA00022771"/>
    </source>
</evidence>
<dbReference type="Gene3D" id="3.30.160.60">
    <property type="entry name" value="Classic Zinc Finger"/>
    <property type="match status" value="4"/>
</dbReference>
<dbReference type="GO" id="GO:0000122">
    <property type="term" value="P:negative regulation of transcription by RNA polymerase II"/>
    <property type="evidence" value="ECO:0007669"/>
    <property type="project" value="TreeGrafter"/>
</dbReference>
<reference evidence="13" key="1">
    <citation type="submission" date="2022-11" db="UniProtKB">
        <authorList>
            <consortium name="WormBaseParasite"/>
        </authorList>
    </citation>
    <scope>IDENTIFICATION</scope>
</reference>
<dbReference type="Pfam" id="PF00096">
    <property type="entry name" value="zf-C2H2"/>
    <property type="match status" value="3"/>
</dbReference>
<feature type="compositionally biased region" description="Low complexity" evidence="10">
    <location>
        <begin position="223"/>
        <end position="250"/>
    </location>
</feature>
<evidence type="ECO:0000256" key="1">
    <source>
        <dbReference type="ARBA" id="ARBA00004123"/>
    </source>
</evidence>
<dbReference type="SUPFAM" id="SSF57667">
    <property type="entry name" value="beta-beta-alpha zinc fingers"/>
    <property type="match status" value="3"/>
</dbReference>
<dbReference type="PANTHER" id="PTHR19818">
    <property type="entry name" value="ZINC FINGER PROTEIN ZIC AND GLI"/>
    <property type="match status" value="1"/>
</dbReference>
<dbReference type="FunFam" id="3.30.160.60:FF:001172">
    <property type="entry name" value="Zinc finger protein rotund"/>
    <property type="match status" value="1"/>
</dbReference>
<evidence type="ECO:0000313" key="13">
    <source>
        <dbReference type="WBParaSite" id="PgR014X_g030_t04"/>
    </source>
</evidence>
<keyword evidence="7" id="KW-0804">Transcription</keyword>
<dbReference type="GO" id="GO:0045944">
    <property type="term" value="P:positive regulation of transcription by RNA polymerase II"/>
    <property type="evidence" value="ECO:0007669"/>
    <property type="project" value="UniProtKB-ARBA"/>
</dbReference>
<dbReference type="SMART" id="SM00355">
    <property type="entry name" value="ZnF_C2H2"/>
    <property type="match status" value="5"/>
</dbReference>
<dbReference type="WBParaSite" id="PgR014X_g030_t04">
    <property type="protein sequence ID" value="PgR014X_g030_t04"/>
    <property type="gene ID" value="PgR014X_g030"/>
</dbReference>
<comment type="subcellular location">
    <subcellularLocation>
        <location evidence="1">Nucleus</location>
    </subcellularLocation>
</comment>
<feature type="domain" description="C2H2-type" evidence="11">
    <location>
        <begin position="368"/>
        <end position="395"/>
    </location>
</feature>
<evidence type="ECO:0000256" key="5">
    <source>
        <dbReference type="ARBA" id="ARBA00022833"/>
    </source>
</evidence>
<evidence type="ECO:0000313" key="12">
    <source>
        <dbReference type="Proteomes" id="UP000887569"/>
    </source>
</evidence>